<sequence>MKPKSPCCRQGRSQILRYKMLKGRPQRKTRTLCGGWLWDYEAPKPLQSAGGGAKHHAIKHRKEDYSVGSHTLWVPAVGLRSPEALEVSRGRSQALHYKAQKGSLQHETCTLCGGQLWDYEAKKPLLSAGEGAKHRAIKHKKEDRSTGQAHCGGPAVGLRSPKALAVGRGRSQASRYKAQKGTPQRGTRAGCAQAKPVHASQSPEEAVLGHPLTSAEKRKR</sequence>
<dbReference type="AlphaFoldDB" id="A0AAV7MMA6"/>
<evidence type="ECO:0000313" key="2">
    <source>
        <dbReference type="EMBL" id="KAJ1104294.1"/>
    </source>
</evidence>
<organism evidence="2 3">
    <name type="scientific">Pleurodeles waltl</name>
    <name type="common">Iberian ribbed newt</name>
    <dbReference type="NCBI Taxonomy" id="8319"/>
    <lineage>
        <taxon>Eukaryota</taxon>
        <taxon>Metazoa</taxon>
        <taxon>Chordata</taxon>
        <taxon>Craniata</taxon>
        <taxon>Vertebrata</taxon>
        <taxon>Euteleostomi</taxon>
        <taxon>Amphibia</taxon>
        <taxon>Batrachia</taxon>
        <taxon>Caudata</taxon>
        <taxon>Salamandroidea</taxon>
        <taxon>Salamandridae</taxon>
        <taxon>Pleurodelinae</taxon>
        <taxon>Pleurodeles</taxon>
    </lineage>
</organism>
<dbReference type="EMBL" id="JANPWB010000013">
    <property type="protein sequence ID" value="KAJ1104294.1"/>
    <property type="molecule type" value="Genomic_DNA"/>
</dbReference>
<feature type="region of interest" description="Disordered" evidence="1">
    <location>
        <begin position="138"/>
        <end position="220"/>
    </location>
</feature>
<dbReference type="Proteomes" id="UP001066276">
    <property type="component" value="Chromosome 9"/>
</dbReference>
<evidence type="ECO:0000256" key="1">
    <source>
        <dbReference type="SAM" id="MobiDB-lite"/>
    </source>
</evidence>
<proteinExistence type="predicted"/>
<accession>A0AAV7MMA6</accession>
<name>A0AAV7MMA6_PLEWA</name>
<keyword evidence="3" id="KW-1185">Reference proteome</keyword>
<comment type="caution">
    <text evidence="2">The sequence shown here is derived from an EMBL/GenBank/DDBJ whole genome shotgun (WGS) entry which is preliminary data.</text>
</comment>
<evidence type="ECO:0000313" key="3">
    <source>
        <dbReference type="Proteomes" id="UP001066276"/>
    </source>
</evidence>
<gene>
    <name evidence="2" type="ORF">NDU88_001706</name>
</gene>
<reference evidence="2" key="1">
    <citation type="journal article" date="2022" name="bioRxiv">
        <title>Sequencing and chromosome-scale assembly of the giantPleurodeles waltlgenome.</title>
        <authorList>
            <person name="Brown T."/>
            <person name="Elewa A."/>
            <person name="Iarovenko S."/>
            <person name="Subramanian E."/>
            <person name="Araus A.J."/>
            <person name="Petzold A."/>
            <person name="Susuki M."/>
            <person name="Suzuki K.-i.T."/>
            <person name="Hayashi T."/>
            <person name="Toyoda A."/>
            <person name="Oliveira C."/>
            <person name="Osipova E."/>
            <person name="Leigh N.D."/>
            <person name="Simon A."/>
            <person name="Yun M.H."/>
        </authorList>
    </citation>
    <scope>NUCLEOTIDE SEQUENCE</scope>
    <source>
        <strain evidence="2">20211129_DDA</strain>
        <tissue evidence="2">Liver</tissue>
    </source>
</reference>
<protein>
    <submittedName>
        <fullName evidence="2">Uncharacterized protein</fullName>
    </submittedName>
</protein>